<dbReference type="PANTHER" id="PTHR35008:SF4">
    <property type="entry name" value="BLL4482 PROTEIN"/>
    <property type="match status" value="1"/>
</dbReference>
<keyword evidence="1 4" id="KW-0349">Heme</keyword>
<gene>
    <name evidence="7" type="ORF">FKZ61_14030</name>
</gene>
<evidence type="ECO:0000256" key="4">
    <source>
        <dbReference type="PROSITE-ProRule" id="PRU00433"/>
    </source>
</evidence>
<feature type="domain" description="Cytochrome c" evidence="6">
    <location>
        <begin position="198"/>
        <end position="291"/>
    </location>
</feature>
<keyword evidence="8" id="KW-1185">Reference proteome</keyword>
<keyword evidence="3 4" id="KW-0408">Iron</keyword>
<dbReference type="PROSITE" id="PS51007">
    <property type="entry name" value="CYTC"/>
    <property type="match status" value="2"/>
</dbReference>
<keyword evidence="5" id="KW-1133">Transmembrane helix</keyword>
<evidence type="ECO:0000313" key="8">
    <source>
        <dbReference type="Proteomes" id="UP000317371"/>
    </source>
</evidence>
<dbReference type="InterPro" id="IPR009056">
    <property type="entry name" value="Cyt_c-like_dom"/>
</dbReference>
<dbReference type="OrthoDB" id="9809720at2"/>
<feature type="domain" description="Cytochrome c" evidence="6">
    <location>
        <begin position="52"/>
        <end position="151"/>
    </location>
</feature>
<keyword evidence="5" id="KW-0812">Transmembrane</keyword>
<evidence type="ECO:0000313" key="7">
    <source>
        <dbReference type="EMBL" id="TQE95092.1"/>
    </source>
</evidence>
<sequence>MKRILKWIGIGLASLVGLLVVAGGVLHLVGSNRLQNAPAVAVQTVEVHNSPEVLARGQRLATISSCNGCHGLDLGGQVFNDEPPLGYLPAPNLTGGAGGVGAVYTAQDWDRAIRHGVAADGRPLLIMAAHHYAAYGDEDLAALIAYLQSLPPVDKELGPRRIPLPGTIIFGLLAYNDVTSVNKIDHAAVGGAAPPAGETAEYGQYLVQIASCGSCHGEDLGGNTDPNAPQGPNITLGGALRGWSQADFVTALRTGQTPDGRQMDPEMPWPAYATLTDTELAAIWAYINSLPTGP</sequence>
<dbReference type="GO" id="GO:0046872">
    <property type="term" value="F:metal ion binding"/>
    <property type="evidence" value="ECO:0007669"/>
    <property type="project" value="UniProtKB-KW"/>
</dbReference>
<dbReference type="RefSeq" id="WP_141610769.1">
    <property type="nucleotide sequence ID" value="NZ_VIGC02000017.1"/>
</dbReference>
<name>A0A540VEG4_9CHLR</name>
<keyword evidence="5" id="KW-0472">Membrane</keyword>
<organism evidence="7 8">
    <name type="scientific">Litorilinea aerophila</name>
    <dbReference type="NCBI Taxonomy" id="1204385"/>
    <lineage>
        <taxon>Bacteria</taxon>
        <taxon>Bacillati</taxon>
        <taxon>Chloroflexota</taxon>
        <taxon>Caldilineae</taxon>
        <taxon>Caldilineales</taxon>
        <taxon>Caldilineaceae</taxon>
        <taxon>Litorilinea</taxon>
    </lineage>
</organism>
<accession>A0A540VEG4</accession>
<dbReference type="Pfam" id="PF00034">
    <property type="entry name" value="Cytochrom_C"/>
    <property type="match status" value="2"/>
</dbReference>
<dbReference type="AlphaFoldDB" id="A0A540VEG4"/>
<evidence type="ECO:0000256" key="5">
    <source>
        <dbReference type="SAM" id="Phobius"/>
    </source>
</evidence>
<evidence type="ECO:0000256" key="2">
    <source>
        <dbReference type="ARBA" id="ARBA00022723"/>
    </source>
</evidence>
<dbReference type="PANTHER" id="PTHR35008">
    <property type="entry name" value="BLL4482 PROTEIN-RELATED"/>
    <property type="match status" value="1"/>
</dbReference>
<keyword evidence="2 4" id="KW-0479">Metal-binding</keyword>
<feature type="transmembrane region" description="Helical" evidence="5">
    <location>
        <begin position="7"/>
        <end position="29"/>
    </location>
</feature>
<dbReference type="SUPFAM" id="SSF46626">
    <property type="entry name" value="Cytochrome c"/>
    <property type="match status" value="2"/>
</dbReference>
<dbReference type="EMBL" id="VIGC01000017">
    <property type="protein sequence ID" value="TQE95092.1"/>
    <property type="molecule type" value="Genomic_DNA"/>
</dbReference>
<comment type="caution">
    <text evidence="7">The sequence shown here is derived from an EMBL/GenBank/DDBJ whole genome shotgun (WGS) entry which is preliminary data.</text>
</comment>
<dbReference type="Proteomes" id="UP000317371">
    <property type="component" value="Unassembled WGS sequence"/>
</dbReference>
<dbReference type="InParanoid" id="A0A540VEG4"/>
<dbReference type="GO" id="GO:0020037">
    <property type="term" value="F:heme binding"/>
    <property type="evidence" value="ECO:0007669"/>
    <property type="project" value="InterPro"/>
</dbReference>
<dbReference type="GO" id="GO:0009055">
    <property type="term" value="F:electron transfer activity"/>
    <property type="evidence" value="ECO:0007669"/>
    <property type="project" value="InterPro"/>
</dbReference>
<dbReference type="Gene3D" id="1.10.760.10">
    <property type="entry name" value="Cytochrome c-like domain"/>
    <property type="match status" value="2"/>
</dbReference>
<protein>
    <submittedName>
        <fullName evidence="7">Cytochrome c</fullName>
    </submittedName>
</protein>
<dbReference type="InterPro" id="IPR051459">
    <property type="entry name" value="Cytochrome_c-type_DH"/>
</dbReference>
<dbReference type="InterPro" id="IPR036909">
    <property type="entry name" value="Cyt_c-like_dom_sf"/>
</dbReference>
<proteinExistence type="predicted"/>
<evidence type="ECO:0000256" key="1">
    <source>
        <dbReference type="ARBA" id="ARBA00022617"/>
    </source>
</evidence>
<reference evidence="7 8" key="1">
    <citation type="submission" date="2019-06" db="EMBL/GenBank/DDBJ databases">
        <title>Genome sequence of Litorilinea aerophila BAA-2444.</title>
        <authorList>
            <person name="Maclea K.S."/>
            <person name="Maurais E.G."/>
            <person name="Iannazzi L.C."/>
        </authorList>
    </citation>
    <scope>NUCLEOTIDE SEQUENCE [LARGE SCALE GENOMIC DNA]</scope>
    <source>
        <strain evidence="7 8">ATCC BAA-2444</strain>
    </source>
</reference>
<evidence type="ECO:0000256" key="3">
    <source>
        <dbReference type="ARBA" id="ARBA00023004"/>
    </source>
</evidence>
<evidence type="ECO:0000259" key="6">
    <source>
        <dbReference type="PROSITE" id="PS51007"/>
    </source>
</evidence>